<dbReference type="PROSITE" id="PS50110">
    <property type="entry name" value="RESPONSE_REGULATORY"/>
    <property type="match status" value="1"/>
</dbReference>
<dbReference type="PROSITE" id="PS00622">
    <property type="entry name" value="HTH_LUXR_1"/>
    <property type="match status" value="1"/>
</dbReference>
<name>A0A7W9M0U0_9PSEU</name>
<evidence type="ECO:0000259" key="4">
    <source>
        <dbReference type="PROSITE" id="PS50043"/>
    </source>
</evidence>
<evidence type="ECO:0000259" key="5">
    <source>
        <dbReference type="PROSITE" id="PS50110"/>
    </source>
</evidence>
<dbReference type="GO" id="GO:0003677">
    <property type="term" value="F:DNA binding"/>
    <property type="evidence" value="ECO:0007669"/>
    <property type="project" value="UniProtKB-KW"/>
</dbReference>
<keyword evidence="7" id="KW-1185">Reference proteome</keyword>
<dbReference type="SUPFAM" id="SSF52172">
    <property type="entry name" value="CheY-like"/>
    <property type="match status" value="1"/>
</dbReference>
<reference evidence="6 7" key="1">
    <citation type="submission" date="2020-08" db="EMBL/GenBank/DDBJ databases">
        <title>Sequencing the genomes of 1000 actinobacteria strains.</title>
        <authorList>
            <person name="Klenk H.-P."/>
        </authorList>
    </citation>
    <scope>NUCLEOTIDE SEQUENCE [LARGE SCALE GENOMIC DNA]</scope>
    <source>
        <strain evidence="6 7">DSM 45486</strain>
    </source>
</reference>
<feature type="domain" description="Response regulatory" evidence="5">
    <location>
        <begin position="38"/>
        <end position="154"/>
    </location>
</feature>
<protein>
    <submittedName>
        <fullName evidence="6">DNA-binding NarL/FixJ family response regulator</fullName>
    </submittedName>
</protein>
<organism evidence="6 7">
    <name type="scientific">Saccharothrix ecbatanensis</name>
    <dbReference type="NCBI Taxonomy" id="1105145"/>
    <lineage>
        <taxon>Bacteria</taxon>
        <taxon>Bacillati</taxon>
        <taxon>Actinomycetota</taxon>
        <taxon>Actinomycetes</taxon>
        <taxon>Pseudonocardiales</taxon>
        <taxon>Pseudonocardiaceae</taxon>
        <taxon>Saccharothrix</taxon>
    </lineage>
</organism>
<dbReference type="GO" id="GO:0000160">
    <property type="term" value="P:phosphorelay signal transduction system"/>
    <property type="evidence" value="ECO:0007669"/>
    <property type="project" value="InterPro"/>
</dbReference>
<dbReference type="InterPro" id="IPR011006">
    <property type="entry name" value="CheY-like_superfamily"/>
</dbReference>
<dbReference type="GO" id="GO:0006355">
    <property type="term" value="P:regulation of DNA-templated transcription"/>
    <property type="evidence" value="ECO:0007669"/>
    <property type="project" value="InterPro"/>
</dbReference>
<dbReference type="InterPro" id="IPR016032">
    <property type="entry name" value="Sig_transdc_resp-reg_C-effctor"/>
</dbReference>
<dbReference type="CDD" id="cd06170">
    <property type="entry name" value="LuxR_C_like"/>
    <property type="match status" value="1"/>
</dbReference>
<dbReference type="Pfam" id="PF00072">
    <property type="entry name" value="Response_reg"/>
    <property type="match status" value="1"/>
</dbReference>
<gene>
    <name evidence="6" type="ORF">F4560_003043</name>
</gene>
<dbReference type="Pfam" id="PF00196">
    <property type="entry name" value="GerE"/>
    <property type="match status" value="1"/>
</dbReference>
<dbReference type="RefSeq" id="WP_312869311.1">
    <property type="nucleotide sequence ID" value="NZ_JACHMO010000001.1"/>
</dbReference>
<evidence type="ECO:0000313" key="6">
    <source>
        <dbReference type="EMBL" id="MBB5803275.1"/>
    </source>
</evidence>
<evidence type="ECO:0000313" key="7">
    <source>
        <dbReference type="Proteomes" id="UP000552097"/>
    </source>
</evidence>
<dbReference type="PROSITE" id="PS50043">
    <property type="entry name" value="HTH_LUXR_2"/>
    <property type="match status" value="1"/>
</dbReference>
<dbReference type="SUPFAM" id="SSF46894">
    <property type="entry name" value="C-terminal effector domain of the bipartite response regulators"/>
    <property type="match status" value="1"/>
</dbReference>
<dbReference type="InterPro" id="IPR039420">
    <property type="entry name" value="WalR-like"/>
</dbReference>
<dbReference type="SMART" id="SM00421">
    <property type="entry name" value="HTH_LUXR"/>
    <property type="match status" value="1"/>
</dbReference>
<dbReference type="Proteomes" id="UP000552097">
    <property type="component" value="Unassembled WGS sequence"/>
</dbReference>
<feature type="modified residue" description="4-aspartylphosphate" evidence="3">
    <location>
        <position position="89"/>
    </location>
</feature>
<accession>A0A7W9M0U0</accession>
<dbReference type="Gene3D" id="3.40.50.2300">
    <property type="match status" value="1"/>
</dbReference>
<dbReference type="InterPro" id="IPR058245">
    <property type="entry name" value="NreC/VraR/RcsB-like_REC"/>
</dbReference>
<dbReference type="InterPro" id="IPR001789">
    <property type="entry name" value="Sig_transdc_resp-reg_receiver"/>
</dbReference>
<dbReference type="SMART" id="SM00448">
    <property type="entry name" value="REC"/>
    <property type="match status" value="1"/>
</dbReference>
<sequence length="248" mass="26157">MNGSTLQWQPEYRDRRRAANLPPGLDAGEKSGDPAVLTVLIADIQPAVRHWVRSALESADGITVVGETATANTTIAEVARRTPDVLVIDPQLGRTSPVDVISGVLRVAPETGILVLSAVDDDAVVTAAIQAGVRGYLVRDTDQAQIVRGVRVVAAGEMIVGRAIARRFGSLVRQDSEQEPYPFPELTARERDVLDGIAAGRSNAVIAADLGLSPKTVSNRVSSIFGKLGVADRAQAIVLARDVGLGRG</sequence>
<dbReference type="EMBL" id="JACHMO010000001">
    <property type="protein sequence ID" value="MBB5803275.1"/>
    <property type="molecule type" value="Genomic_DNA"/>
</dbReference>
<comment type="caution">
    <text evidence="6">The sequence shown here is derived from an EMBL/GenBank/DDBJ whole genome shotgun (WGS) entry which is preliminary data.</text>
</comment>
<dbReference type="AlphaFoldDB" id="A0A7W9M0U0"/>
<dbReference type="PRINTS" id="PR00038">
    <property type="entry name" value="HTHLUXR"/>
</dbReference>
<keyword evidence="1 3" id="KW-0597">Phosphoprotein</keyword>
<evidence type="ECO:0000256" key="2">
    <source>
        <dbReference type="ARBA" id="ARBA00023125"/>
    </source>
</evidence>
<feature type="domain" description="HTH luxR-type" evidence="4">
    <location>
        <begin position="179"/>
        <end position="244"/>
    </location>
</feature>
<dbReference type="CDD" id="cd17535">
    <property type="entry name" value="REC_NarL-like"/>
    <property type="match status" value="1"/>
</dbReference>
<proteinExistence type="predicted"/>
<evidence type="ECO:0000256" key="1">
    <source>
        <dbReference type="ARBA" id="ARBA00022553"/>
    </source>
</evidence>
<evidence type="ECO:0000256" key="3">
    <source>
        <dbReference type="PROSITE-ProRule" id="PRU00169"/>
    </source>
</evidence>
<keyword evidence="2 6" id="KW-0238">DNA-binding</keyword>
<dbReference type="PANTHER" id="PTHR43214">
    <property type="entry name" value="TWO-COMPONENT RESPONSE REGULATOR"/>
    <property type="match status" value="1"/>
</dbReference>
<dbReference type="InterPro" id="IPR000792">
    <property type="entry name" value="Tscrpt_reg_LuxR_C"/>
</dbReference>